<dbReference type="RefSeq" id="WP_262994494.1">
    <property type="nucleotide sequence ID" value="NZ_JAOTJC010000008.1"/>
</dbReference>
<dbReference type="PANTHER" id="PTHR43620:SF7">
    <property type="entry name" value="GLYCEROPHOSPHODIESTER PHOSPHODIESTERASE GDPD5-RELATED"/>
    <property type="match status" value="1"/>
</dbReference>
<dbReference type="SUPFAM" id="SSF51695">
    <property type="entry name" value="PLC-like phosphodiesterases"/>
    <property type="match status" value="1"/>
</dbReference>
<organism evidence="8 9">
    <name type="scientific">Alteromonas salexigens</name>
    <dbReference type="NCBI Taxonomy" id="2982530"/>
    <lineage>
        <taxon>Bacteria</taxon>
        <taxon>Pseudomonadati</taxon>
        <taxon>Pseudomonadota</taxon>
        <taxon>Gammaproteobacteria</taxon>
        <taxon>Alteromonadales</taxon>
        <taxon>Alteromonadaceae</taxon>
        <taxon>Alteromonas/Salinimonas group</taxon>
        <taxon>Alteromonas</taxon>
    </lineage>
</organism>
<evidence type="ECO:0000256" key="5">
    <source>
        <dbReference type="ARBA" id="ARBA00022801"/>
    </source>
</evidence>
<dbReference type="Proteomes" id="UP001209257">
    <property type="component" value="Unassembled WGS sequence"/>
</dbReference>
<evidence type="ECO:0000256" key="6">
    <source>
        <dbReference type="ARBA" id="ARBA00047512"/>
    </source>
</evidence>
<evidence type="ECO:0000256" key="2">
    <source>
        <dbReference type="ARBA" id="ARBA00012247"/>
    </source>
</evidence>
<evidence type="ECO:0000256" key="3">
    <source>
        <dbReference type="ARBA" id="ARBA00022729"/>
    </source>
</evidence>
<evidence type="ECO:0000313" key="9">
    <source>
        <dbReference type="Proteomes" id="UP001209257"/>
    </source>
</evidence>
<dbReference type="Pfam" id="PF03009">
    <property type="entry name" value="GDPD"/>
    <property type="match status" value="1"/>
</dbReference>
<feature type="domain" description="GP-PDE" evidence="7">
    <location>
        <begin position="24"/>
        <end position="331"/>
    </location>
</feature>
<gene>
    <name evidence="8" type="primary">glpQ</name>
    <name evidence="8" type="ORF">OCL06_11040</name>
</gene>
<name>A0ABT2VRU2_9ALTE</name>
<comment type="caution">
    <text evidence="8">The sequence shown here is derived from an EMBL/GenBank/DDBJ whole genome shotgun (WGS) entry which is preliminary data.</text>
</comment>
<evidence type="ECO:0000256" key="4">
    <source>
        <dbReference type="ARBA" id="ARBA00022798"/>
    </source>
</evidence>
<comment type="catalytic activity">
    <reaction evidence="6">
        <text>a sn-glycero-3-phosphodiester + H2O = an alcohol + sn-glycerol 3-phosphate + H(+)</text>
        <dbReference type="Rhea" id="RHEA:12969"/>
        <dbReference type="ChEBI" id="CHEBI:15377"/>
        <dbReference type="ChEBI" id="CHEBI:15378"/>
        <dbReference type="ChEBI" id="CHEBI:30879"/>
        <dbReference type="ChEBI" id="CHEBI:57597"/>
        <dbReference type="ChEBI" id="CHEBI:83408"/>
        <dbReference type="EC" id="3.1.4.46"/>
    </reaction>
</comment>
<keyword evidence="5 8" id="KW-0378">Hydrolase</keyword>
<sequence length="333" mass="37456">MPTTLRTAVCIILLGLHSVSVAAFDIIAHRGASGYLPEHTLPAAALAHAQRPDFIEQDVVISKDNVPIVLHDIHLETVTNVETVFPQRAREDGRFYVRDFSLSELRQLQVHERTRQNGQQVFPERYTGHVANYRIATLVEHMELISELNRQLNTNIGFYTEIKAPAWHRKEGVDISQIVLDTFRKHKPGADNASVYIQCFDFAEIKRIRNELAYSGTLILLVGDNDWPDVRNDVNWLLSPDGLKAVAAVADGLGPWIPQLFDQQALRAGELKARPWVKDARQAKLLIHPYTFRADAPPVGMTADQVLPALIDVIEADGVFTDQVPPVRQFLQQ</sequence>
<dbReference type="PROSITE" id="PS51704">
    <property type="entry name" value="GP_PDE"/>
    <property type="match status" value="1"/>
</dbReference>
<protein>
    <recommendedName>
        <fullName evidence="2">glycerophosphodiester phosphodiesterase</fullName>
        <ecNumber evidence="2">3.1.4.46</ecNumber>
    </recommendedName>
</protein>
<dbReference type="NCBIfam" id="NF008354">
    <property type="entry name" value="PRK11143.1"/>
    <property type="match status" value="1"/>
</dbReference>
<dbReference type="Gene3D" id="3.20.20.190">
    <property type="entry name" value="Phosphatidylinositol (PI) phosphodiesterase"/>
    <property type="match status" value="1"/>
</dbReference>
<dbReference type="InterPro" id="IPR030395">
    <property type="entry name" value="GP_PDE_dom"/>
</dbReference>
<proteinExistence type="inferred from homology"/>
<dbReference type="EC" id="3.1.4.46" evidence="2"/>
<dbReference type="GO" id="GO:0008889">
    <property type="term" value="F:glycerophosphodiester phosphodiesterase activity"/>
    <property type="evidence" value="ECO:0007669"/>
    <property type="project" value="UniProtKB-EC"/>
</dbReference>
<keyword evidence="9" id="KW-1185">Reference proteome</keyword>
<comment type="similarity">
    <text evidence="1">Belongs to the glycerophosphoryl diester phosphodiesterase family.</text>
</comment>
<keyword evidence="4" id="KW-0319">Glycerol metabolism</keyword>
<evidence type="ECO:0000259" key="7">
    <source>
        <dbReference type="PROSITE" id="PS51704"/>
    </source>
</evidence>
<accession>A0ABT2VRU2</accession>
<evidence type="ECO:0000313" key="8">
    <source>
        <dbReference type="EMBL" id="MCU7555133.1"/>
    </source>
</evidence>
<reference evidence="9" key="1">
    <citation type="submission" date="2023-07" db="EMBL/GenBank/DDBJ databases">
        <title>Study on multiphase classification of strain Alteromonas salexigens isolated from the Yellow Sea.</title>
        <authorList>
            <person name="Sun L."/>
        </authorList>
    </citation>
    <scope>NUCLEOTIDE SEQUENCE [LARGE SCALE GENOMIC DNA]</scope>
    <source>
        <strain evidence="9">ASW11-19</strain>
    </source>
</reference>
<evidence type="ECO:0000256" key="1">
    <source>
        <dbReference type="ARBA" id="ARBA00007277"/>
    </source>
</evidence>
<dbReference type="EMBL" id="JAOTJC010000008">
    <property type="protein sequence ID" value="MCU7555133.1"/>
    <property type="molecule type" value="Genomic_DNA"/>
</dbReference>
<keyword evidence="3" id="KW-0732">Signal</keyword>
<dbReference type="InterPro" id="IPR017946">
    <property type="entry name" value="PLC-like_Pdiesterase_TIM-brl"/>
</dbReference>
<dbReference type="PANTHER" id="PTHR43620">
    <property type="entry name" value="GLYCEROPHOSPHORYL DIESTER PHOSPHODIESTERASE"/>
    <property type="match status" value="1"/>
</dbReference>